<dbReference type="OrthoDB" id="9935223at2"/>
<protein>
    <submittedName>
        <fullName evidence="2">Uncharacterized protein</fullName>
    </submittedName>
</protein>
<keyword evidence="1" id="KW-0472">Membrane</keyword>
<gene>
    <name evidence="2" type="ORF">SAMN04488109_2024</name>
</gene>
<feature type="transmembrane region" description="Helical" evidence="1">
    <location>
        <begin position="42"/>
        <end position="63"/>
    </location>
</feature>
<keyword evidence="3" id="KW-1185">Reference proteome</keyword>
<organism evidence="2 3">
    <name type="scientific">Chryseolinea serpens</name>
    <dbReference type="NCBI Taxonomy" id="947013"/>
    <lineage>
        <taxon>Bacteria</taxon>
        <taxon>Pseudomonadati</taxon>
        <taxon>Bacteroidota</taxon>
        <taxon>Cytophagia</taxon>
        <taxon>Cytophagales</taxon>
        <taxon>Fulvivirgaceae</taxon>
        <taxon>Chryseolinea</taxon>
    </lineage>
</organism>
<evidence type="ECO:0000313" key="3">
    <source>
        <dbReference type="Proteomes" id="UP000184212"/>
    </source>
</evidence>
<keyword evidence="1" id="KW-1133">Transmembrane helix</keyword>
<evidence type="ECO:0000256" key="1">
    <source>
        <dbReference type="SAM" id="Phobius"/>
    </source>
</evidence>
<keyword evidence="1" id="KW-0812">Transmembrane</keyword>
<accession>A0A1M5N0I3</accession>
<dbReference type="Proteomes" id="UP000184212">
    <property type="component" value="Unassembled WGS sequence"/>
</dbReference>
<reference evidence="2 3" key="1">
    <citation type="submission" date="2016-11" db="EMBL/GenBank/DDBJ databases">
        <authorList>
            <person name="Jaros S."/>
            <person name="Januszkiewicz K."/>
            <person name="Wedrychowicz H."/>
        </authorList>
    </citation>
    <scope>NUCLEOTIDE SEQUENCE [LARGE SCALE GENOMIC DNA]</scope>
    <source>
        <strain evidence="2 3">DSM 24574</strain>
    </source>
</reference>
<dbReference type="STRING" id="947013.SAMN04488109_2024"/>
<dbReference type="EMBL" id="FQWQ01000001">
    <property type="protein sequence ID" value="SHG82679.1"/>
    <property type="molecule type" value="Genomic_DNA"/>
</dbReference>
<name>A0A1M5N0I3_9BACT</name>
<evidence type="ECO:0000313" key="2">
    <source>
        <dbReference type="EMBL" id="SHG82679.1"/>
    </source>
</evidence>
<proteinExistence type="predicted"/>
<dbReference type="RefSeq" id="WP_073133309.1">
    <property type="nucleotide sequence ID" value="NZ_FQWQ01000001.1"/>
</dbReference>
<feature type="transmembrane region" description="Helical" evidence="1">
    <location>
        <begin position="9"/>
        <end position="30"/>
    </location>
</feature>
<sequence length="97" mass="10637">MQSEQKKGILIGLAIYGVGTVLTVIVHWIYGWKYPHGPPPSAIPIFVTIVIGAIRLLITAYRVILKKSALAKGELIVHASAALVLILLIQWLKYYSG</sequence>
<dbReference type="AlphaFoldDB" id="A0A1M5N0I3"/>
<feature type="transmembrane region" description="Helical" evidence="1">
    <location>
        <begin position="75"/>
        <end position="92"/>
    </location>
</feature>